<feature type="domain" description="HTH luxR-type" evidence="4">
    <location>
        <begin position="139"/>
        <end position="204"/>
    </location>
</feature>
<dbReference type="OrthoDB" id="9780593at2"/>
<dbReference type="InterPro" id="IPR001789">
    <property type="entry name" value="Sig_transdc_resp-reg_receiver"/>
</dbReference>
<dbReference type="Proteomes" id="UP000297729">
    <property type="component" value="Unassembled WGS sequence"/>
</dbReference>
<dbReference type="InterPro" id="IPR000792">
    <property type="entry name" value="Tscrpt_reg_LuxR_C"/>
</dbReference>
<dbReference type="PRINTS" id="PR00038">
    <property type="entry name" value="HTHLUXR"/>
</dbReference>
<keyword evidence="7" id="KW-1185">Reference proteome</keyword>
<evidence type="ECO:0000313" key="6">
    <source>
        <dbReference type="EMBL" id="TFW18922.1"/>
    </source>
</evidence>
<sequence>MTAQTPIRVMIVDDHPLLREGLLAMLDKVPDIALVAEANSGEEAVARYNEVRPDVTLMDLRMPGLGGLNAIAAIRRARPNARLIALSTYAGGSLVNAVHKAGASGYLLKSMLAENVLDSIRAVHRGRGVWPSELLGGQMFFNKDNLSFRELDVVRHAAGGLSNREIGEALGISEETVKSYMRTILTKLNANDRTHAVTICLQRGLLDTWEL</sequence>
<name>A0A4Y9SAJ4_9BURK</name>
<evidence type="ECO:0000313" key="7">
    <source>
        <dbReference type="Proteomes" id="UP000297729"/>
    </source>
</evidence>
<dbReference type="SMART" id="SM00448">
    <property type="entry name" value="REC"/>
    <property type="match status" value="1"/>
</dbReference>
<organism evidence="6 7">
    <name type="scientific">Duganella callida</name>
    <dbReference type="NCBI Taxonomy" id="2561932"/>
    <lineage>
        <taxon>Bacteria</taxon>
        <taxon>Pseudomonadati</taxon>
        <taxon>Pseudomonadota</taxon>
        <taxon>Betaproteobacteria</taxon>
        <taxon>Burkholderiales</taxon>
        <taxon>Oxalobacteraceae</taxon>
        <taxon>Telluria group</taxon>
        <taxon>Duganella</taxon>
    </lineage>
</organism>
<gene>
    <name evidence="6" type="ORF">E4L98_17025</name>
</gene>
<dbReference type="CDD" id="cd06170">
    <property type="entry name" value="LuxR_C_like"/>
    <property type="match status" value="1"/>
</dbReference>
<dbReference type="EMBL" id="SPVG01000177">
    <property type="protein sequence ID" value="TFW18922.1"/>
    <property type="molecule type" value="Genomic_DNA"/>
</dbReference>
<dbReference type="Gene3D" id="3.40.50.2300">
    <property type="match status" value="1"/>
</dbReference>
<dbReference type="PROSITE" id="PS50043">
    <property type="entry name" value="HTH_LUXR_2"/>
    <property type="match status" value="1"/>
</dbReference>
<keyword evidence="2" id="KW-0238">DNA-binding</keyword>
<proteinExistence type="predicted"/>
<evidence type="ECO:0000256" key="3">
    <source>
        <dbReference type="PROSITE-ProRule" id="PRU00169"/>
    </source>
</evidence>
<dbReference type="CDD" id="cd17535">
    <property type="entry name" value="REC_NarL-like"/>
    <property type="match status" value="1"/>
</dbReference>
<dbReference type="SUPFAM" id="SSF46894">
    <property type="entry name" value="C-terminal effector domain of the bipartite response regulators"/>
    <property type="match status" value="1"/>
</dbReference>
<dbReference type="Pfam" id="PF00072">
    <property type="entry name" value="Response_reg"/>
    <property type="match status" value="1"/>
</dbReference>
<keyword evidence="1 3" id="KW-0597">Phosphoprotein</keyword>
<dbReference type="InterPro" id="IPR051015">
    <property type="entry name" value="EvgA-like"/>
</dbReference>
<dbReference type="GO" id="GO:0000160">
    <property type="term" value="P:phosphorelay signal transduction system"/>
    <property type="evidence" value="ECO:0007669"/>
    <property type="project" value="InterPro"/>
</dbReference>
<dbReference type="PROSITE" id="PS50110">
    <property type="entry name" value="RESPONSE_REGULATORY"/>
    <property type="match status" value="1"/>
</dbReference>
<dbReference type="PANTHER" id="PTHR45566">
    <property type="entry name" value="HTH-TYPE TRANSCRIPTIONAL REGULATOR YHJB-RELATED"/>
    <property type="match status" value="1"/>
</dbReference>
<accession>A0A4Y9SAJ4</accession>
<reference evidence="6 7" key="1">
    <citation type="submission" date="2019-03" db="EMBL/GenBank/DDBJ databases">
        <title>Draft Genome Sequence of Duganella callidus sp. nov., a Novel Duganella Species Isolated from Cultivated Soil.</title>
        <authorList>
            <person name="Raths R."/>
            <person name="Peta V."/>
            <person name="Bucking H."/>
        </authorList>
    </citation>
    <scope>NUCLEOTIDE SEQUENCE [LARGE SCALE GENOMIC DNA]</scope>
    <source>
        <strain evidence="6 7">DN04</strain>
    </source>
</reference>
<evidence type="ECO:0000256" key="2">
    <source>
        <dbReference type="ARBA" id="ARBA00023125"/>
    </source>
</evidence>
<protein>
    <submittedName>
        <fullName evidence="6">Response regulator transcription factor</fullName>
    </submittedName>
</protein>
<feature type="modified residue" description="4-aspartylphosphate" evidence="3">
    <location>
        <position position="59"/>
    </location>
</feature>
<evidence type="ECO:0000259" key="4">
    <source>
        <dbReference type="PROSITE" id="PS50043"/>
    </source>
</evidence>
<dbReference type="InterPro" id="IPR016032">
    <property type="entry name" value="Sig_transdc_resp-reg_C-effctor"/>
</dbReference>
<dbReference type="InterPro" id="IPR011006">
    <property type="entry name" value="CheY-like_superfamily"/>
</dbReference>
<dbReference type="PANTHER" id="PTHR45566:SF2">
    <property type="entry name" value="NARL SUBFAMILY"/>
    <property type="match status" value="1"/>
</dbReference>
<comment type="caution">
    <text evidence="6">The sequence shown here is derived from an EMBL/GenBank/DDBJ whole genome shotgun (WGS) entry which is preliminary data.</text>
</comment>
<evidence type="ECO:0000256" key="1">
    <source>
        <dbReference type="ARBA" id="ARBA00022553"/>
    </source>
</evidence>
<dbReference type="InterPro" id="IPR058245">
    <property type="entry name" value="NreC/VraR/RcsB-like_REC"/>
</dbReference>
<dbReference type="GO" id="GO:0006355">
    <property type="term" value="P:regulation of DNA-templated transcription"/>
    <property type="evidence" value="ECO:0007669"/>
    <property type="project" value="InterPro"/>
</dbReference>
<evidence type="ECO:0000259" key="5">
    <source>
        <dbReference type="PROSITE" id="PS50110"/>
    </source>
</evidence>
<dbReference type="AlphaFoldDB" id="A0A4Y9SAJ4"/>
<feature type="domain" description="Response regulatory" evidence="5">
    <location>
        <begin position="8"/>
        <end position="124"/>
    </location>
</feature>
<dbReference type="GO" id="GO:0003677">
    <property type="term" value="F:DNA binding"/>
    <property type="evidence" value="ECO:0007669"/>
    <property type="project" value="UniProtKB-KW"/>
</dbReference>
<dbReference type="SUPFAM" id="SSF52172">
    <property type="entry name" value="CheY-like"/>
    <property type="match status" value="1"/>
</dbReference>
<dbReference type="SMART" id="SM00421">
    <property type="entry name" value="HTH_LUXR"/>
    <property type="match status" value="1"/>
</dbReference>
<dbReference type="Pfam" id="PF00196">
    <property type="entry name" value="GerE"/>
    <property type="match status" value="1"/>
</dbReference>